<evidence type="ECO:0000313" key="1">
    <source>
        <dbReference type="EMBL" id="PKK56847.1"/>
    </source>
</evidence>
<proteinExistence type="predicted"/>
<gene>
    <name evidence="1" type="ORF">RhiirC2_799186</name>
</gene>
<comment type="caution">
    <text evidence="1">The sequence shown here is derived from an EMBL/GenBank/DDBJ whole genome shotgun (WGS) entry which is preliminary data.</text>
</comment>
<reference evidence="1 2" key="1">
    <citation type="submission" date="2016-04" db="EMBL/GenBank/DDBJ databases">
        <title>Genome analyses suggest a sexual origin of heterokaryosis in a supposedly ancient asexual fungus.</title>
        <authorList>
            <person name="Ropars J."/>
            <person name="Sedzielewska K."/>
            <person name="Noel J."/>
            <person name="Charron P."/>
            <person name="Farinelli L."/>
            <person name="Marton T."/>
            <person name="Kruger M."/>
            <person name="Pelin A."/>
            <person name="Brachmann A."/>
            <person name="Corradi N."/>
        </authorList>
    </citation>
    <scope>NUCLEOTIDE SEQUENCE [LARGE SCALE GENOMIC DNA]</scope>
    <source>
        <strain evidence="1 2">C2</strain>
    </source>
</reference>
<organism evidence="1 2">
    <name type="scientific">Rhizophagus irregularis</name>
    <dbReference type="NCBI Taxonomy" id="588596"/>
    <lineage>
        <taxon>Eukaryota</taxon>
        <taxon>Fungi</taxon>
        <taxon>Fungi incertae sedis</taxon>
        <taxon>Mucoromycota</taxon>
        <taxon>Glomeromycotina</taxon>
        <taxon>Glomeromycetes</taxon>
        <taxon>Glomerales</taxon>
        <taxon>Glomeraceae</taxon>
        <taxon>Rhizophagus</taxon>
    </lineage>
</organism>
<dbReference type="AlphaFoldDB" id="A0A2N1M5C8"/>
<dbReference type="Proteomes" id="UP000233469">
    <property type="component" value="Unassembled WGS sequence"/>
</dbReference>
<protein>
    <submittedName>
        <fullName evidence="1">Uncharacterized protein</fullName>
    </submittedName>
</protein>
<accession>A0A2N1M5C8</accession>
<name>A0A2N1M5C8_9GLOM</name>
<reference evidence="1 2" key="2">
    <citation type="submission" date="2017-10" db="EMBL/GenBank/DDBJ databases">
        <title>Extensive intraspecific genome diversity in a model arbuscular mycorrhizal fungus.</title>
        <authorList>
            <person name="Chen E.C.H."/>
            <person name="Morin E."/>
            <person name="Baudet D."/>
            <person name="Noel J."/>
            <person name="Ndikumana S."/>
            <person name="Charron P."/>
            <person name="St-Onge C."/>
            <person name="Giorgi J."/>
            <person name="Grigoriev I.V."/>
            <person name="Roux C."/>
            <person name="Martin F.M."/>
            <person name="Corradi N."/>
        </authorList>
    </citation>
    <scope>NUCLEOTIDE SEQUENCE [LARGE SCALE GENOMIC DNA]</scope>
    <source>
        <strain evidence="1 2">C2</strain>
    </source>
</reference>
<dbReference type="EMBL" id="LLXL01005055">
    <property type="protein sequence ID" value="PKK56847.1"/>
    <property type="molecule type" value="Genomic_DNA"/>
</dbReference>
<evidence type="ECO:0000313" key="2">
    <source>
        <dbReference type="Proteomes" id="UP000233469"/>
    </source>
</evidence>
<sequence length="197" mass="22418">MRYLLSHDLSDFEPQEILATKMKCGENGEKLLTSKVAGKKFSEIVKLRESGLGDIKEFSDIPQPDLPKNEITDIRIFNVPETIFLKIIPLQPEHQADRKNTLLPNISEFPVTSTSRTSKTIKLSDSPKLINEVVNMPSKETSDKRDPLEPINQESSAILLARQQRKDRLRKRAVEFGENPDVFVTITEKDRLDSIAF</sequence>
<dbReference type="VEuPathDB" id="FungiDB:FUN_012267"/>